<name>A0A8X6T5H7_NEPPI</name>
<evidence type="ECO:0000313" key="1">
    <source>
        <dbReference type="EMBL" id="GFS75273.1"/>
    </source>
</evidence>
<reference evidence="1" key="1">
    <citation type="submission" date="2020-08" db="EMBL/GenBank/DDBJ databases">
        <title>Multicomponent nature underlies the extraordinary mechanical properties of spider dragline silk.</title>
        <authorList>
            <person name="Kono N."/>
            <person name="Nakamura H."/>
            <person name="Mori M."/>
            <person name="Yoshida Y."/>
            <person name="Ohtoshi R."/>
            <person name="Malay A.D."/>
            <person name="Moran D.A.P."/>
            <person name="Tomita M."/>
            <person name="Numata K."/>
            <person name="Arakawa K."/>
        </authorList>
    </citation>
    <scope>NUCLEOTIDE SEQUENCE</scope>
</reference>
<protein>
    <submittedName>
        <fullName evidence="1">Uncharacterized protein</fullName>
    </submittedName>
</protein>
<evidence type="ECO:0000313" key="2">
    <source>
        <dbReference type="Proteomes" id="UP000887013"/>
    </source>
</evidence>
<dbReference type="Proteomes" id="UP000887013">
    <property type="component" value="Unassembled WGS sequence"/>
</dbReference>
<comment type="caution">
    <text evidence="1">The sequence shown here is derived from an EMBL/GenBank/DDBJ whole genome shotgun (WGS) entry which is preliminary data.</text>
</comment>
<gene>
    <name evidence="1" type="ORF">NPIL_641471</name>
</gene>
<sequence>MVIPFTLQGLWFVAIQFHPLPFSRCMMYSRSEGTIGSRSDYVIRLRINVIHRRKPHHEVSCLEENSGESSKSFLNCCRKVFTGESSFRPVNQSSLELLADFISVQTL</sequence>
<accession>A0A8X6T5H7</accession>
<keyword evidence="2" id="KW-1185">Reference proteome</keyword>
<dbReference type="AlphaFoldDB" id="A0A8X6T5H7"/>
<dbReference type="EMBL" id="BMAW01050429">
    <property type="protein sequence ID" value="GFS75273.1"/>
    <property type="molecule type" value="Genomic_DNA"/>
</dbReference>
<organism evidence="1 2">
    <name type="scientific">Nephila pilipes</name>
    <name type="common">Giant wood spider</name>
    <name type="synonym">Nephila maculata</name>
    <dbReference type="NCBI Taxonomy" id="299642"/>
    <lineage>
        <taxon>Eukaryota</taxon>
        <taxon>Metazoa</taxon>
        <taxon>Ecdysozoa</taxon>
        <taxon>Arthropoda</taxon>
        <taxon>Chelicerata</taxon>
        <taxon>Arachnida</taxon>
        <taxon>Araneae</taxon>
        <taxon>Araneomorphae</taxon>
        <taxon>Entelegynae</taxon>
        <taxon>Araneoidea</taxon>
        <taxon>Nephilidae</taxon>
        <taxon>Nephila</taxon>
    </lineage>
</organism>
<proteinExistence type="predicted"/>